<organism evidence="3 4">
    <name type="scientific">Anaerotruncus colihominis</name>
    <dbReference type="NCBI Taxonomy" id="169435"/>
    <lineage>
        <taxon>Bacteria</taxon>
        <taxon>Bacillati</taxon>
        <taxon>Bacillota</taxon>
        <taxon>Clostridia</taxon>
        <taxon>Eubacteriales</taxon>
        <taxon>Oscillospiraceae</taxon>
        <taxon>Anaerotruncus</taxon>
    </lineage>
</organism>
<comment type="caution">
    <text evidence="3">The sequence shown here is derived from an EMBL/GenBank/DDBJ whole genome shotgun (WGS) entry which is preliminary data.</text>
</comment>
<dbReference type="Proteomes" id="UP000196386">
    <property type="component" value="Unassembled WGS sequence"/>
</dbReference>
<keyword evidence="1" id="KW-0238">DNA-binding</keyword>
<evidence type="ECO:0000313" key="3">
    <source>
        <dbReference type="EMBL" id="OUP68035.1"/>
    </source>
</evidence>
<dbReference type="EMBL" id="NFKP01000023">
    <property type="protein sequence ID" value="OUP68035.1"/>
    <property type="molecule type" value="Genomic_DNA"/>
</dbReference>
<feature type="domain" description="HTH merR-type" evidence="2">
    <location>
        <begin position="36"/>
        <end position="102"/>
    </location>
</feature>
<dbReference type="Pfam" id="PF00376">
    <property type="entry name" value="MerR"/>
    <property type="match status" value="1"/>
</dbReference>
<dbReference type="SUPFAM" id="SSF46955">
    <property type="entry name" value="Putative DNA-binding domain"/>
    <property type="match status" value="1"/>
</dbReference>
<evidence type="ECO:0000256" key="1">
    <source>
        <dbReference type="ARBA" id="ARBA00023125"/>
    </source>
</evidence>
<dbReference type="SMART" id="SM00422">
    <property type="entry name" value="HTH_MERR"/>
    <property type="match status" value="1"/>
</dbReference>
<gene>
    <name evidence="3" type="ORF">B5F11_15645</name>
</gene>
<evidence type="ECO:0000313" key="4">
    <source>
        <dbReference type="Proteomes" id="UP000196386"/>
    </source>
</evidence>
<proteinExistence type="predicted"/>
<dbReference type="PANTHER" id="PTHR30204:SF97">
    <property type="entry name" value="MERR FAMILY REGULATORY PROTEIN"/>
    <property type="match status" value="1"/>
</dbReference>
<protein>
    <recommendedName>
        <fullName evidence="2">HTH merR-type domain-containing protein</fullName>
    </recommendedName>
</protein>
<dbReference type="PROSITE" id="PS50937">
    <property type="entry name" value="HTH_MERR_2"/>
    <property type="match status" value="1"/>
</dbReference>
<dbReference type="AlphaFoldDB" id="A0A1Y4MH03"/>
<dbReference type="InterPro" id="IPR009061">
    <property type="entry name" value="DNA-bd_dom_put_sf"/>
</dbReference>
<sequence>MRLSAKQSMCTKTSVMPLFSKTPLSWRSMMKKDDCIAAVARLFGVAPSALRYWDRIGLVRFERDEQNNYRRPCVQTMLDISNVLLFRRLSIPLRDIRSLPDMDASRLDALLADNEQKLSAQIHELENAIQHIRAMRGAIARLDHLRTSTITLKSDQLPAIRLFSFEDEASVQTYVYDVHESGIVIPQGGSPSYGIFCPSETSPRPDALKRRDDVPRNYWYGLLRVLSDDPAQNSAADFTAAAQAMGYPVGPLYGRFIVSAHEEGALYDYYEAWLDIGQFS</sequence>
<dbReference type="Gene3D" id="1.10.1660.10">
    <property type="match status" value="1"/>
</dbReference>
<dbReference type="InterPro" id="IPR047057">
    <property type="entry name" value="MerR_fam"/>
</dbReference>
<dbReference type="PANTHER" id="PTHR30204">
    <property type="entry name" value="REDOX-CYCLING DRUG-SENSING TRANSCRIPTIONAL ACTIVATOR SOXR"/>
    <property type="match status" value="1"/>
</dbReference>
<evidence type="ECO:0000259" key="2">
    <source>
        <dbReference type="PROSITE" id="PS50937"/>
    </source>
</evidence>
<name>A0A1Y4MH03_9FIRM</name>
<dbReference type="InterPro" id="IPR000551">
    <property type="entry name" value="MerR-type_HTH_dom"/>
</dbReference>
<dbReference type="CDD" id="cd00592">
    <property type="entry name" value="HTH_MerR-like"/>
    <property type="match status" value="1"/>
</dbReference>
<reference evidence="4" key="1">
    <citation type="submission" date="2017-04" db="EMBL/GenBank/DDBJ databases">
        <title>Function of individual gut microbiota members based on whole genome sequencing of pure cultures obtained from chicken caecum.</title>
        <authorList>
            <person name="Medvecky M."/>
            <person name="Cejkova D."/>
            <person name="Polansky O."/>
            <person name="Karasova D."/>
            <person name="Kubasova T."/>
            <person name="Cizek A."/>
            <person name="Rychlik I."/>
        </authorList>
    </citation>
    <scope>NUCLEOTIDE SEQUENCE [LARGE SCALE GENOMIC DNA]</scope>
    <source>
        <strain evidence="4">An175</strain>
    </source>
</reference>
<dbReference type="GO" id="GO:0003677">
    <property type="term" value="F:DNA binding"/>
    <property type="evidence" value="ECO:0007669"/>
    <property type="project" value="UniProtKB-KW"/>
</dbReference>
<dbReference type="GO" id="GO:0003700">
    <property type="term" value="F:DNA-binding transcription factor activity"/>
    <property type="evidence" value="ECO:0007669"/>
    <property type="project" value="InterPro"/>
</dbReference>
<accession>A0A1Y4MH03</accession>